<evidence type="ECO:0000259" key="7">
    <source>
        <dbReference type="PROSITE" id="PS50011"/>
    </source>
</evidence>
<dbReference type="PROSITE" id="PS50011">
    <property type="entry name" value="PROTEIN_KINASE_DOM"/>
    <property type="match status" value="2"/>
</dbReference>
<dbReference type="AlphaFoldDB" id="A0A9E7F7U0"/>
<keyword evidence="9" id="KW-1185">Reference proteome</keyword>
<protein>
    <submittedName>
        <fullName evidence="8">ATP binding protein</fullName>
    </submittedName>
</protein>
<keyword evidence="4 5" id="KW-0067">ATP-binding</keyword>
<dbReference type="Gene3D" id="3.30.200.20">
    <property type="entry name" value="Phosphorylase Kinase, domain 1"/>
    <property type="match status" value="1"/>
</dbReference>
<name>A0A9E7F7U0_9LILI</name>
<evidence type="ECO:0000256" key="2">
    <source>
        <dbReference type="ARBA" id="ARBA00022741"/>
    </source>
</evidence>
<evidence type="ECO:0000313" key="8">
    <source>
        <dbReference type="EMBL" id="URD91324.1"/>
    </source>
</evidence>
<dbReference type="PROSITE" id="PS00108">
    <property type="entry name" value="PROTEIN_KINASE_ST"/>
    <property type="match status" value="1"/>
</dbReference>
<dbReference type="InterPro" id="IPR000719">
    <property type="entry name" value="Prot_kinase_dom"/>
</dbReference>
<dbReference type="Pfam" id="PF00069">
    <property type="entry name" value="Pkinase"/>
    <property type="match status" value="2"/>
</dbReference>
<evidence type="ECO:0000256" key="4">
    <source>
        <dbReference type="ARBA" id="ARBA00022840"/>
    </source>
</evidence>
<dbReference type="FunFam" id="1.10.510.10:FF:000317">
    <property type="entry name" value="PTI1-like tyrosine-protein kinase At3g15890"/>
    <property type="match status" value="1"/>
</dbReference>
<dbReference type="FunFam" id="3.30.200.20:FF:000406">
    <property type="entry name" value="PTI1-like tyrosine-protein kinase At3g15890"/>
    <property type="match status" value="1"/>
</dbReference>
<organism evidence="8 9">
    <name type="scientific">Musa troglodytarum</name>
    <name type="common">fe'i banana</name>
    <dbReference type="NCBI Taxonomy" id="320322"/>
    <lineage>
        <taxon>Eukaryota</taxon>
        <taxon>Viridiplantae</taxon>
        <taxon>Streptophyta</taxon>
        <taxon>Embryophyta</taxon>
        <taxon>Tracheophyta</taxon>
        <taxon>Spermatophyta</taxon>
        <taxon>Magnoliopsida</taxon>
        <taxon>Liliopsida</taxon>
        <taxon>Zingiberales</taxon>
        <taxon>Musaceae</taxon>
        <taxon>Musa</taxon>
    </lineage>
</organism>
<reference evidence="8" key="1">
    <citation type="submission" date="2022-05" db="EMBL/GenBank/DDBJ databases">
        <title>The Musa troglodytarum L. genome provides insights into the mechanism of non-climacteric behaviour and enrichment of carotenoids.</title>
        <authorList>
            <person name="Wang J."/>
        </authorList>
    </citation>
    <scope>NUCLEOTIDE SEQUENCE</scope>
    <source>
        <tissue evidence="8">Leaf</tissue>
    </source>
</reference>
<dbReference type="SMART" id="SM00220">
    <property type="entry name" value="S_TKc"/>
    <property type="match status" value="1"/>
</dbReference>
<feature type="compositionally biased region" description="Polar residues" evidence="6">
    <location>
        <begin position="581"/>
        <end position="592"/>
    </location>
</feature>
<evidence type="ECO:0000256" key="3">
    <source>
        <dbReference type="ARBA" id="ARBA00022777"/>
    </source>
</evidence>
<gene>
    <name evidence="8" type="ORF">MUK42_26985</name>
</gene>
<accession>A0A9E7F7U0</accession>
<dbReference type="InterPro" id="IPR011009">
    <property type="entry name" value="Kinase-like_dom_sf"/>
</dbReference>
<dbReference type="SUPFAM" id="SSF56112">
    <property type="entry name" value="Protein kinase-like (PK-like)"/>
    <property type="match status" value="2"/>
</dbReference>
<dbReference type="PANTHER" id="PTHR47987:SF33">
    <property type="entry name" value="NON-SPECIFIC PROTEIN-TYROSINE KINASE RLK-PELLE-RLCK-XV FAMILY"/>
    <property type="match status" value="1"/>
</dbReference>
<feature type="compositionally biased region" description="Low complexity" evidence="6">
    <location>
        <begin position="510"/>
        <end position="521"/>
    </location>
</feature>
<proteinExistence type="predicted"/>
<dbReference type="InterPro" id="IPR046958">
    <property type="entry name" value="RBK1/2/STUNTED"/>
</dbReference>
<feature type="compositionally biased region" description="Basic and acidic residues" evidence="6">
    <location>
        <begin position="551"/>
        <end position="561"/>
    </location>
</feature>
<keyword evidence="2 5" id="KW-0547">Nucleotide-binding</keyword>
<dbReference type="PROSITE" id="PS00107">
    <property type="entry name" value="PROTEIN_KINASE_ATP"/>
    <property type="match status" value="1"/>
</dbReference>
<dbReference type="PANTHER" id="PTHR47987">
    <property type="entry name" value="OS08G0249100 PROTEIN"/>
    <property type="match status" value="1"/>
</dbReference>
<feature type="binding site" evidence="5">
    <location>
        <position position="70"/>
    </location>
    <ligand>
        <name>ATP</name>
        <dbReference type="ChEBI" id="CHEBI:30616"/>
    </ligand>
</feature>
<dbReference type="InterPro" id="IPR008271">
    <property type="entry name" value="Ser/Thr_kinase_AS"/>
</dbReference>
<feature type="region of interest" description="Disordered" evidence="6">
    <location>
        <begin position="550"/>
        <end position="592"/>
    </location>
</feature>
<dbReference type="OrthoDB" id="4062651at2759"/>
<sequence length="813" mass="90450">MGSSMSCCGAEKVEQGVVSGGLNSSWRIFTYKELHAATNGFSDDRLLGEGGFGSVYWGKTTDGLQIAVKKLKSMNSKAEMEFAVEVEVLARVRHKNLLGLRGYCAATDQRLIVYDYMPNLSLLSHLHGQFAHEVRLDWRRRMNVILGSAEALVYLHHEVTPHIIHRDIKASNVLLDANFEPLVADFGFAKLVPEGVSHMTTRVKGTLGYLAPEYAMWGRVSDSCDVYSFGILLLELVSGRKPIEKLPGGMKRTITEWAEPLISKGRFGELVDPRLRGNFDGAELRSVVEAAVLCIQGEAEQRPDMKEVVGILRGTEVRGPKTEAVRLKSNRYGEHLMTMDQSSDEGIDDSVDAGVGGGGRGARVEDETSSYGVFGAMEMQNLHDPYVKLWDRRNVAAEKEGNRVSCERSRLRQAKASVISALGEFAETGQTKQVTLEAKVRCSSSVGKGLTKEAAQVEANFLVLGRSRNSTPKRNSFEIMRYCFKNAPGGCSIVGIDMQSLPRKDGDADSSTYGDNSSSSSRWTSNHMLRALSPVHKLFYSISKREKRHSPRESICEKDSPRGVLEGPDAGSPVVAEDCSSPPSSVTGRRSSANMWRRSSVMKLLFSLPRSSGESMSKESDACSSYTDDLKPSWRCFTYEEISRSTSNFHPDFGLAKWLPKQWTHHSVIPIEGTFGYLAPEYFMHGIVDEKTDVFAFGVLLLEIVTGRRPVDASKQNLLLWAKPLIESGRIAELADPKLEGKYDMNQMQRLVLTASYCVKQSSMWRPSMSEVLELLTNGRDSMEVQISRNIEFQTDKMDDQYLATNCYFDFDY</sequence>
<evidence type="ECO:0000313" key="9">
    <source>
        <dbReference type="Proteomes" id="UP001055439"/>
    </source>
</evidence>
<keyword evidence="1" id="KW-0808">Transferase</keyword>
<dbReference type="EMBL" id="CP097504">
    <property type="protein sequence ID" value="URD91324.1"/>
    <property type="molecule type" value="Genomic_DNA"/>
</dbReference>
<dbReference type="GO" id="GO:0005524">
    <property type="term" value="F:ATP binding"/>
    <property type="evidence" value="ECO:0007669"/>
    <property type="project" value="UniProtKB-UniRule"/>
</dbReference>
<dbReference type="CDD" id="cd14066">
    <property type="entry name" value="STKc_IRAK"/>
    <property type="match status" value="1"/>
</dbReference>
<dbReference type="Gene3D" id="1.10.510.10">
    <property type="entry name" value="Transferase(Phosphotransferase) domain 1"/>
    <property type="match status" value="2"/>
</dbReference>
<feature type="domain" description="Protein kinase" evidence="7">
    <location>
        <begin position="41"/>
        <end position="317"/>
    </location>
</feature>
<evidence type="ECO:0000256" key="1">
    <source>
        <dbReference type="ARBA" id="ARBA00022679"/>
    </source>
</evidence>
<dbReference type="Proteomes" id="UP001055439">
    <property type="component" value="Chromosome 2"/>
</dbReference>
<dbReference type="InterPro" id="IPR017441">
    <property type="entry name" value="Protein_kinase_ATP_BS"/>
</dbReference>
<evidence type="ECO:0000256" key="5">
    <source>
        <dbReference type="PROSITE-ProRule" id="PRU10141"/>
    </source>
</evidence>
<feature type="region of interest" description="Disordered" evidence="6">
    <location>
        <begin position="502"/>
        <end position="525"/>
    </location>
</feature>
<dbReference type="GO" id="GO:0004672">
    <property type="term" value="F:protein kinase activity"/>
    <property type="evidence" value="ECO:0007669"/>
    <property type="project" value="InterPro"/>
</dbReference>
<evidence type="ECO:0000256" key="6">
    <source>
        <dbReference type="SAM" id="MobiDB-lite"/>
    </source>
</evidence>
<feature type="domain" description="Protein kinase" evidence="7">
    <location>
        <begin position="440"/>
        <end position="783"/>
    </location>
</feature>
<keyword evidence="3" id="KW-0418">Kinase</keyword>